<accession>A0A1M6I851</accession>
<protein>
    <submittedName>
        <fullName evidence="1">EcsC protein family protein</fullName>
    </submittedName>
</protein>
<dbReference type="STRING" id="1122184.SAMN02745176_03124"/>
<keyword evidence="2" id="KW-1185">Reference proteome</keyword>
<sequence length="238" mass="27368">MDRYYIKSSIELHDWKKKMRKKPSIIDKASKGIQNKINNMLPQKYHEIVTSVIKNMVKVVLIGSEYTSKKAGVLMPFEEREILVREKIDFYKKAAMLEGAGTGSGGLLLGLADLPLLIGIKIKFLYDAASIYGFDVKDYKERLYILKIFQLAFSSQASVNKVFNEMENWEEYSKILPSSLENFDWREFQQEYRDYIDIAKILQLLPGIGAIVGAYANSKLMDKLGVTAMNAYRMRILH</sequence>
<dbReference type="Pfam" id="PF12787">
    <property type="entry name" value="EcsC"/>
    <property type="match status" value="1"/>
</dbReference>
<dbReference type="Proteomes" id="UP000184442">
    <property type="component" value="Unassembled WGS sequence"/>
</dbReference>
<evidence type="ECO:0000313" key="2">
    <source>
        <dbReference type="Proteomes" id="UP000184442"/>
    </source>
</evidence>
<evidence type="ECO:0000313" key="1">
    <source>
        <dbReference type="EMBL" id="SHJ30651.1"/>
    </source>
</evidence>
<reference evidence="1 2" key="1">
    <citation type="submission" date="2016-11" db="EMBL/GenBank/DDBJ databases">
        <authorList>
            <person name="Jaros S."/>
            <person name="Januszkiewicz K."/>
            <person name="Wedrychowicz H."/>
        </authorList>
    </citation>
    <scope>NUCLEOTIDE SEQUENCE [LARGE SCALE GENOMIC DNA]</scope>
    <source>
        <strain evidence="1 2">DSM 19022</strain>
    </source>
</reference>
<dbReference type="RefSeq" id="WP_073027338.1">
    <property type="nucleotide sequence ID" value="NZ_FQZS01000028.1"/>
</dbReference>
<dbReference type="AlphaFoldDB" id="A0A1M6I851"/>
<dbReference type="PANTHER" id="PTHR41260">
    <property type="entry name" value="PROTEIN ECSC"/>
    <property type="match status" value="1"/>
</dbReference>
<name>A0A1M6I851_9FIRM</name>
<proteinExistence type="predicted"/>
<dbReference type="InterPro" id="IPR024787">
    <property type="entry name" value="EcsC"/>
</dbReference>
<organism evidence="1 2">
    <name type="scientific">Lutispora thermophila DSM 19022</name>
    <dbReference type="NCBI Taxonomy" id="1122184"/>
    <lineage>
        <taxon>Bacteria</taxon>
        <taxon>Bacillati</taxon>
        <taxon>Bacillota</taxon>
        <taxon>Clostridia</taxon>
        <taxon>Lutisporales</taxon>
        <taxon>Lutisporaceae</taxon>
        <taxon>Lutispora</taxon>
    </lineage>
</organism>
<dbReference type="PANTHER" id="PTHR41260:SF1">
    <property type="entry name" value="PROTEIN ECSC"/>
    <property type="match status" value="1"/>
</dbReference>
<dbReference type="OrthoDB" id="1705901at2"/>
<gene>
    <name evidence="1" type="ORF">SAMN02745176_03124</name>
</gene>
<dbReference type="EMBL" id="FQZS01000028">
    <property type="protein sequence ID" value="SHJ30651.1"/>
    <property type="molecule type" value="Genomic_DNA"/>
</dbReference>